<dbReference type="EMBL" id="VSRR010002393">
    <property type="protein sequence ID" value="MPC31230.1"/>
    <property type="molecule type" value="Genomic_DNA"/>
</dbReference>
<gene>
    <name evidence="1" type="ORF">E2C01_024514</name>
</gene>
<organism evidence="1 2">
    <name type="scientific">Portunus trituberculatus</name>
    <name type="common">Swimming crab</name>
    <name type="synonym">Neptunus trituberculatus</name>
    <dbReference type="NCBI Taxonomy" id="210409"/>
    <lineage>
        <taxon>Eukaryota</taxon>
        <taxon>Metazoa</taxon>
        <taxon>Ecdysozoa</taxon>
        <taxon>Arthropoda</taxon>
        <taxon>Crustacea</taxon>
        <taxon>Multicrustacea</taxon>
        <taxon>Malacostraca</taxon>
        <taxon>Eumalacostraca</taxon>
        <taxon>Eucarida</taxon>
        <taxon>Decapoda</taxon>
        <taxon>Pleocyemata</taxon>
        <taxon>Brachyura</taxon>
        <taxon>Eubrachyura</taxon>
        <taxon>Portunoidea</taxon>
        <taxon>Portunidae</taxon>
        <taxon>Portuninae</taxon>
        <taxon>Portunus</taxon>
    </lineage>
</organism>
<sequence>MISDSIFLLSDIPLSLVTSIFQSSGYGMKDGSAADVSTMYGSGLGASPAGYYPYDPTFAAYGSYFVTTNWPPHIIRPFLTRPLPLRPRLRLGKEIGTGGHSALKVSLRGVNTSGAGHLLGIREVVTKSFTPNDAMLSVAFQFKGISENLYWSD</sequence>
<protein>
    <submittedName>
        <fullName evidence="1">Uncharacterized protein</fullName>
    </submittedName>
</protein>
<evidence type="ECO:0000313" key="2">
    <source>
        <dbReference type="Proteomes" id="UP000324222"/>
    </source>
</evidence>
<dbReference type="AlphaFoldDB" id="A0A5B7EAH8"/>
<comment type="caution">
    <text evidence="1">The sequence shown here is derived from an EMBL/GenBank/DDBJ whole genome shotgun (WGS) entry which is preliminary data.</text>
</comment>
<dbReference type="Proteomes" id="UP000324222">
    <property type="component" value="Unassembled WGS sequence"/>
</dbReference>
<evidence type="ECO:0000313" key="1">
    <source>
        <dbReference type="EMBL" id="MPC31230.1"/>
    </source>
</evidence>
<proteinExistence type="predicted"/>
<keyword evidence="2" id="KW-1185">Reference proteome</keyword>
<name>A0A5B7EAH8_PORTR</name>
<reference evidence="1 2" key="1">
    <citation type="submission" date="2019-05" db="EMBL/GenBank/DDBJ databases">
        <title>Another draft genome of Portunus trituberculatus and its Hox gene families provides insights of decapod evolution.</title>
        <authorList>
            <person name="Jeong J.-H."/>
            <person name="Song I."/>
            <person name="Kim S."/>
            <person name="Choi T."/>
            <person name="Kim D."/>
            <person name="Ryu S."/>
            <person name="Kim W."/>
        </authorList>
    </citation>
    <scope>NUCLEOTIDE SEQUENCE [LARGE SCALE GENOMIC DNA]</scope>
    <source>
        <tissue evidence="1">Muscle</tissue>
    </source>
</reference>
<accession>A0A5B7EAH8</accession>